<dbReference type="InterPro" id="IPR011989">
    <property type="entry name" value="ARM-like"/>
</dbReference>
<dbReference type="InterPro" id="IPR016024">
    <property type="entry name" value="ARM-type_fold"/>
</dbReference>
<comment type="subcellular location">
    <subcellularLocation>
        <location evidence="1">Nucleus</location>
    </subcellularLocation>
</comment>
<comment type="similarity">
    <text evidence="2">Belongs to the importin beta family.</text>
</comment>
<accession>A0A6B2KX41</accession>
<dbReference type="PANTHER" id="PTHR10997">
    <property type="entry name" value="IMPORTIN-7, 8, 11"/>
    <property type="match status" value="1"/>
</dbReference>
<dbReference type="Gene3D" id="1.25.10.10">
    <property type="entry name" value="Leucine-rich Repeat Variant"/>
    <property type="match status" value="1"/>
</dbReference>
<evidence type="ECO:0000256" key="4">
    <source>
        <dbReference type="ARBA" id="ARBA00023242"/>
    </source>
</evidence>
<evidence type="ECO:0000256" key="5">
    <source>
        <dbReference type="SAM" id="MobiDB-lite"/>
    </source>
</evidence>
<evidence type="ECO:0000256" key="1">
    <source>
        <dbReference type="ARBA" id="ARBA00004123"/>
    </source>
</evidence>
<dbReference type="InterPro" id="IPR058669">
    <property type="entry name" value="TPR_IPO7/11-like"/>
</dbReference>
<evidence type="ECO:0000256" key="2">
    <source>
        <dbReference type="ARBA" id="ARBA00007991"/>
    </source>
</evidence>
<evidence type="ECO:0000256" key="3">
    <source>
        <dbReference type="ARBA" id="ARBA00022448"/>
    </source>
</evidence>
<reference evidence="7" key="1">
    <citation type="journal article" date="2020" name="J. Eukaryot. Microbiol.">
        <title>De novo Sequencing, Assembly and Annotation of the Transcriptome for the Free-Living Testate Amoeba Arcella intermedia.</title>
        <authorList>
            <person name="Ribeiro G.M."/>
            <person name="Porfirio-Sousa A.L."/>
            <person name="Maurer-Alcala X.X."/>
            <person name="Katz L.A."/>
            <person name="Lahr D.J.G."/>
        </authorList>
    </citation>
    <scope>NUCLEOTIDE SEQUENCE</scope>
</reference>
<feature type="region of interest" description="Disordered" evidence="5">
    <location>
        <begin position="880"/>
        <end position="903"/>
    </location>
</feature>
<proteinExistence type="inferred from homology"/>
<dbReference type="EMBL" id="GIBP01000354">
    <property type="protein sequence ID" value="NDV29323.1"/>
    <property type="molecule type" value="Transcribed_RNA"/>
</dbReference>
<dbReference type="GO" id="GO:0005635">
    <property type="term" value="C:nuclear envelope"/>
    <property type="evidence" value="ECO:0007669"/>
    <property type="project" value="TreeGrafter"/>
</dbReference>
<keyword evidence="3" id="KW-0813">Transport</keyword>
<keyword evidence="4" id="KW-0539">Nucleus</keyword>
<organism evidence="7">
    <name type="scientific">Arcella intermedia</name>
    <dbReference type="NCBI Taxonomy" id="1963864"/>
    <lineage>
        <taxon>Eukaryota</taxon>
        <taxon>Amoebozoa</taxon>
        <taxon>Tubulinea</taxon>
        <taxon>Elardia</taxon>
        <taxon>Arcellinida</taxon>
        <taxon>Sphaerothecina</taxon>
        <taxon>Arcellidae</taxon>
        <taxon>Arcella</taxon>
    </lineage>
</organism>
<dbReference type="EMBL" id="GIBP01000355">
    <property type="protein sequence ID" value="NDV29324.1"/>
    <property type="molecule type" value="Transcribed_RNA"/>
</dbReference>
<dbReference type="Pfam" id="PF25758">
    <property type="entry name" value="TPR_IPO11"/>
    <property type="match status" value="1"/>
</dbReference>
<evidence type="ECO:0000313" key="7">
    <source>
        <dbReference type="EMBL" id="NDV29323.1"/>
    </source>
</evidence>
<sequence>MSLTVNDLPQVVNLLSSVLSPNPEILKPAEDRLKQLEKLPGFSALLTEVISNQSTVPEPIRAIASILLKTAVENYWSRRESPLADMEKDVVRARLLQFEEPSKMINIHLAITIGKVARSDWNIRWPNLFTSIFAMVQDNNPQRRFRGLLYLHHVLLALRSRRLIDGIKKFKEIAPEILQFVVHVWHSGTSNILFTLNQLPSNPSIPEDKLITEAEIMKFSLKVINGLLLSGFYEWTEHNGVLPFLRNMLECWNACIRCRSTLPSEHRFASMLMTFEKYFSKILIETHTIFATHWVPVLGSYLHFSINQLRSPALFTPPMFLEKQSVVFMTFIKQIIKCSHYSNGTEGWKAISDFSQNPEAIIELYTLLVLRYIILTQEDLATWKESPELFLHEEDLDAYTIKKRPMAENLSLDLLRCYKGILVPVVLRMLTDSRTAQTLPQILVKDAVYSAVLWASDLLYEEVNFPNWFTNQLLPELQSKDPNFVILHRKIVLMIGEWVNTISPQIRQTVYSVVAAMLSHSDLVICLTAALTLSLLMKDLQFEKDLFTPYLDKTLKDTFRIISVCESTDTKLKLLDVLGSIIDRMPEQIRPYTKQILDLTSQVWQKFQSEKMMKSAVIRLLTTLVNTLGDTCEFQDIFVPVLENSINVDSPDSSYILEEGLELWIATAKHARQLSENYLNLFSLALKNLARGYDNIFKLMKILEYYIILGKGKFLQVFINDLEIFYRKIIGDTKERATIHILKPLELLVFMFPIEIPQVFETVLQKVVYQLLFDPEESTRSKVYYVSVLCRLLLHNPEFFLTFLNKTGAASNPPIPNLLNLFLSGAIDKIENTAERNRRKLVVFSIVSLLSVPIFNQDPSMLDNIIAVIHHAIGVMQDEDTPDPEAQVYPSASSDDDEEAGALDSPWFSHNQEWVQISSKDPINLITTRNLLQDKIMQLRNIAPKLLETILQNIPTLLQDLSNKPL</sequence>
<dbReference type="InterPro" id="IPR001494">
    <property type="entry name" value="Importin-beta_N"/>
</dbReference>
<feature type="domain" description="Importin N-terminal" evidence="6">
    <location>
        <begin position="29"/>
        <end position="97"/>
    </location>
</feature>
<dbReference type="GO" id="GO:0005829">
    <property type="term" value="C:cytosol"/>
    <property type="evidence" value="ECO:0007669"/>
    <property type="project" value="TreeGrafter"/>
</dbReference>
<dbReference type="SUPFAM" id="SSF48371">
    <property type="entry name" value="ARM repeat"/>
    <property type="match status" value="1"/>
</dbReference>
<evidence type="ECO:0000259" key="6">
    <source>
        <dbReference type="PROSITE" id="PS50166"/>
    </source>
</evidence>
<dbReference type="Pfam" id="PF03810">
    <property type="entry name" value="IBN_N"/>
    <property type="match status" value="1"/>
</dbReference>
<dbReference type="AlphaFoldDB" id="A0A6B2KX41"/>
<dbReference type="SMART" id="SM00913">
    <property type="entry name" value="IBN_N"/>
    <property type="match status" value="1"/>
</dbReference>
<dbReference type="PROSITE" id="PS50166">
    <property type="entry name" value="IMPORTIN_B_NT"/>
    <property type="match status" value="1"/>
</dbReference>
<dbReference type="PANTHER" id="PTHR10997:SF7">
    <property type="entry name" value="IMPORTIN-11"/>
    <property type="match status" value="1"/>
</dbReference>
<dbReference type="GO" id="GO:0031267">
    <property type="term" value="F:small GTPase binding"/>
    <property type="evidence" value="ECO:0007669"/>
    <property type="project" value="InterPro"/>
</dbReference>
<name>A0A6B2KX41_9EUKA</name>
<protein>
    <recommendedName>
        <fullName evidence="6">Importin N-terminal domain-containing protein</fullName>
    </recommendedName>
</protein>
<dbReference type="GO" id="GO:0006606">
    <property type="term" value="P:protein import into nucleus"/>
    <property type="evidence" value="ECO:0007669"/>
    <property type="project" value="TreeGrafter"/>
</dbReference>